<accession>A0ABU3N9E6</accession>
<feature type="domain" description="Lysozyme inhibitor LprI-like N-terminal" evidence="1">
    <location>
        <begin position="56"/>
        <end position="146"/>
    </location>
</feature>
<dbReference type="EMBL" id="JALMLT010000004">
    <property type="protein sequence ID" value="MDT8760111.1"/>
    <property type="molecule type" value="Genomic_DNA"/>
</dbReference>
<dbReference type="Pfam" id="PF07007">
    <property type="entry name" value="LprI"/>
    <property type="match status" value="1"/>
</dbReference>
<dbReference type="Gene3D" id="1.20.1270.180">
    <property type="match status" value="1"/>
</dbReference>
<name>A0ABU3N9E6_9SPHN</name>
<sequence length="155" mass="16893">MRRVAGVILVVAAICWSGACSDQTVVRSAEEFDRTKERCDGLAPQVRVLGCFVDAAKTSRLEVDRTLNRALQAAAALENPYNAFARSRSLPNADLVRDLKAAQTAWLSYSMSQCALEGGVAFGGSGTDILEAQCRYRLNVIRLSELRAAIRLLED</sequence>
<proteinExistence type="predicted"/>
<protein>
    <submittedName>
        <fullName evidence="2">DUF1311 domain-containing protein</fullName>
    </submittedName>
</protein>
<reference evidence="2" key="1">
    <citation type="submission" date="2022-04" db="EMBL/GenBank/DDBJ databases">
        <title>Tomato heritable bacteria conferring resistance against bacterial wilt.</title>
        <authorList>
            <person name="Yin J."/>
        </authorList>
    </citation>
    <scope>NUCLEOTIDE SEQUENCE</scope>
    <source>
        <strain evidence="2">Cra20</strain>
    </source>
</reference>
<dbReference type="PROSITE" id="PS51257">
    <property type="entry name" value="PROKAR_LIPOPROTEIN"/>
    <property type="match status" value="1"/>
</dbReference>
<comment type="caution">
    <text evidence="2">The sequence shown here is derived from an EMBL/GenBank/DDBJ whole genome shotgun (WGS) entry which is preliminary data.</text>
</comment>
<evidence type="ECO:0000259" key="1">
    <source>
        <dbReference type="Pfam" id="PF07007"/>
    </source>
</evidence>
<dbReference type="InterPro" id="IPR009739">
    <property type="entry name" value="LprI-like_N"/>
</dbReference>
<evidence type="ECO:0000313" key="2">
    <source>
        <dbReference type="EMBL" id="MDT8760111.1"/>
    </source>
</evidence>
<gene>
    <name evidence="2" type="ORF">MZO42_15530</name>
</gene>
<organism evidence="2">
    <name type="scientific">Sphingomonas psychrotolerans</name>
    <dbReference type="NCBI Taxonomy" id="1327635"/>
    <lineage>
        <taxon>Bacteria</taxon>
        <taxon>Pseudomonadati</taxon>
        <taxon>Pseudomonadota</taxon>
        <taxon>Alphaproteobacteria</taxon>
        <taxon>Sphingomonadales</taxon>
        <taxon>Sphingomonadaceae</taxon>
        <taxon>Sphingomonas</taxon>
    </lineage>
</organism>